<dbReference type="EMBL" id="BNBA01000011">
    <property type="protein sequence ID" value="GHH53102.1"/>
    <property type="molecule type" value="Genomic_DNA"/>
</dbReference>
<dbReference type="AlphaFoldDB" id="A0A919F886"/>
<evidence type="ECO:0000313" key="1">
    <source>
        <dbReference type="EMBL" id="GHH53102.1"/>
    </source>
</evidence>
<reference evidence="1" key="2">
    <citation type="submission" date="2020-09" db="EMBL/GenBank/DDBJ databases">
        <authorList>
            <person name="Sun Q."/>
            <person name="Ohkuma M."/>
        </authorList>
    </citation>
    <scope>NUCLEOTIDE SEQUENCE</scope>
    <source>
        <strain evidence="1">JCM 13306</strain>
    </source>
</reference>
<sequence length="84" mass="9620">MVEKFNHITKRRSDLFEVGDILAIRHGETVLVQTTSGRNVSSRVKKIAECDAIADIRSAGWKVIVHGWRKSSRNRWVLREVDCS</sequence>
<evidence type="ECO:0000313" key="2">
    <source>
        <dbReference type="Proteomes" id="UP000623958"/>
    </source>
</evidence>
<accession>A0A919F886</accession>
<name>A0A919F886_9XANT</name>
<protein>
    <submittedName>
        <fullName evidence="1">Uncharacterized protein</fullName>
    </submittedName>
</protein>
<gene>
    <name evidence="1" type="ORF">GCM10009090_17990</name>
</gene>
<comment type="caution">
    <text evidence="1">The sequence shown here is derived from an EMBL/GenBank/DDBJ whole genome shotgun (WGS) entry which is preliminary data.</text>
</comment>
<reference evidence="1" key="1">
    <citation type="journal article" date="2014" name="Int. J. Syst. Evol. Microbiol.">
        <title>Complete genome sequence of Corynebacterium casei LMG S-19264T (=DSM 44701T), isolated from a smear-ripened cheese.</title>
        <authorList>
            <consortium name="US DOE Joint Genome Institute (JGI-PGF)"/>
            <person name="Walter F."/>
            <person name="Albersmeier A."/>
            <person name="Kalinowski J."/>
            <person name="Ruckert C."/>
        </authorList>
    </citation>
    <scope>NUCLEOTIDE SEQUENCE</scope>
    <source>
        <strain evidence="1">JCM 13306</strain>
    </source>
</reference>
<proteinExistence type="predicted"/>
<keyword evidence="2" id="KW-1185">Reference proteome</keyword>
<organism evidence="1 2">
    <name type="scientific">Xanthomonas boreopolis</name>
    <dbReference type="NCBI Taxonomy" id="86183"/>
    <lineage>
        <taxon>Bacteria</taxon>
        <taxon>Pseudomonadati</taxon>
        <taxon>Pseudomonadota</taxon>
        <taxon>Gammaproteobacteria</taxon>
        <taxon>Lysobacterales</taxon>
        <taxon>Lysobacteraceae</taxon>
        <taxon>Xanthomonas</taxon>
    </lineage>
</organism>
<dbReference type="Proteomes" id="UP000623958">
    <property type="component" value="Unassembled WGS sequence"/>
</dbReference>